<dbReference type="AlphaFoldDB" id="A0AA39MXR7"/>
<dbReference type="InterPro" id="IPR032675">
    <property type="entry name" value="LRR_dom_sf"/>
</dbReference>
<dbReference type="EMBL" id="JAUEPS010000035">
    <property type="protein sequence ID" value="KAK0450527.1"/>
    <property type="molecule type" value="Genomic_DNA"/>
</dbReference>
<dbReference type="Gene3D" id="3.80.10.10">
    <property type="entry name" value="Ribonuclease Inhibitor"/>
    <property type="match status" value="1"/>
</dbReference>
<reference evidence="1" key="1">
    <citation type="submission" date="2023-06" db="EMBL/GenBank/DDBJ databases">
        <authorList>
            <consortium name="Lawrence Berkeley National Laboratory"/>
            <person name="Ahrendt S."/>
            <person name="Sahu N."/>
            <person name="Indic B."/>
            <person name="Wong-Bajracharya J."/>
            <person name="Merenyi Z."/>
            <person name="Ke H.-M."/>
            <person name="Monk M."/>
            <person name="Kocsube S."/>
            <person name="Drula E."/>
            <person name="Lipzen A."/>
            <person name="Balint B."/>
            <person name="Henrissat B."/>
            <person name="Andreopoulos B."/>
            <person name="Martin F.M."/>
            <person name="Harder C.B."/>
            <person name="Rigling D."/>
            <person name="Ford K.L."/>
            <person name="Foster G.D."/>
            <person name="Pangilinan J."/>
            <person name="Papanicolaou A."/>
            <person name="Barry K."/>
            <person name="LaButti K."/>
            <person name="Viragh M."/>
            <person name="Koriabine M."/>
            <person name="Yan M."/>
            <person name="Riley R."/>
            <person name="Champramary S."/>
            <person name="Plett K.L."/>
            <person name="Tsai I.J."/>
            <person name="Slot J."/>
            <person name="Sipos G."/>
            <person name="Plett J."/>
            <person name="Nagy L.G."/>
            <person name="Grigoriev I.V."/>
        </authorList>
    </citation>
    <scope>NUCLEOTIDE SEQUENCE</scope>
    <source>
        <strain evidence="1">CCBAS 213</strain>
    </source>
</reference>
<dbReference type="Proteomes" id="UP001175211">
    <property type="component" value="Unassembled WGS sequence"/>
</dbReference>
<evidence type="ECO:0000313" key="2">
    <source>
        <dbReference type="Proteomes" id="UP001175211"/>
    </source>
</evidence>
<dbReference type="SUPFAM" id="SSF52047">
    <property type="entry name" value="RNI-like"/>
    <property type="match status" value="1"/>
</dbReference>
<evidence type="ECO:0008006" key="3">
    <source>
        <dbReference type="Google" id="ProtNLM"/>
    </source>
</evidence>
<organism evidence="1 2">
    <name type="scientific">Armillaria tabescens</name>
    <name type="common">Ringless honey mushroom</name>
    <name type="synonym">Agaricus tabescens</name>
    <dbReference type="NCBI Taxonomy" id="1929756"/>
    <lineage>
        <taxon>Eukaryota</taxon>
        <taxon>Fungi</taxon>
        <taxon>Dikarya</taxon>
        <taxon>Basidiomycota</taxon>
        <taxon>Agaricomycotina</taxon>
        <taxon>Agaricomycetes</taxon>
        <taxon>Agaricomycetidae</taxon>
        <taxon>Agaricales</taxon>
        <taxon>Marasmiineae</taxon>
        <taxon>Physalacriaceae</taxon>
        <taxon>Desarmillaria</taxon>
    </lineage>
</organism>
<dbReference type="RefSeq" id="XP_060327398.1">
    <property type="nucleotide sequence ID" value="XM_060483275.1"/>
</dbReference>
<protein>
    <recommendedName>
        <fullName evidence="3">F-box domain-containing protein</fullName>
    </recommendedName>
</protein>
<comment type="caution">
    <text evidence="1">The sequence shown here is derived from an EMBL/GenBank/DDBJ whole genome shotgun (WGS) entry which is preliminary data.</text>
</comment>
<accession>A0AA39MXR7</accession>
<dbReference type="GeneID" id="85366823"/>
<proteinExistence type="predicted"/>
<name>A0AA39MXR7_ARMTA</name>
<evidence type="ECO:0000313" key="1">
    <source>
        <dbReference type="EMBL" id="KAK0450527.1"/>
    </source>
</evidence>
<sequence>MHVTGRAISRQYLHFPRNREYPFALALPTTSMSLLSCPNELVFLICQLACSDGGQTFPVLRQVSKYFHDISLPLRFTSISLSSAPQFTRLNRELPLLPPTHNVRHLFISQTPQNPSDYISLLQITSCALETLSLYMSNSPVSTSLIASVYRVSFPRLRDLTISGFYSYPLAAKMPQLRRVHFVGNRNPLGLLDVGFDVLFPSLTHLRISGVSSAPAFAEELQMGLESDSAVLPQTLRCVIVQLGPIIPRAEVADKKMVKVFRELVTSCDDNTRTKFILREDRMEERAFSKEKTREMWMESILGREGWWA</sequence>
<gene>
    <name evidence="1" type="ORF">EV420DRAFT_738301</name>
</gene>
<keyword evidence="2" id="KW-1185">Reference proteome</keyword>